<gene>
    <name evidence="2" type="ORF">LCGC14_1055650</name>
</gene>
<feature type="transmembrane region" description="Helical" evidence="1">
    <location>
        <begin position="430"/>
        <end position="450"/>
    </location>
</feature>
<comment type="caution">
    <text evidence="2">The sequence shown here is derived from an EMBL/GenBank/DDBJ whole genome shotgun (WGS) entry which is preliminary data.</text>
</comment>
<accession>A0A0F9Q5N1</accession>
<name>A0A0F9Q5N1_9ZZZZ</name>
<protein>
    <submittedName>
        <fullName evidence="2">Uncharacterized protein</fullName>
    </submittedName>
</protein>
<evidence type="ECO:0000256" key="1">
    <source>
        <dbReference type="SAM" id="Phobius"/>
    </source>
</evidence>
<keyword evidence="1" id="KW-0812">Transmembrane</keyword>
<dbReference type="EMBL" id="LAZR01004443">
    <property type="protein sequence ID" value="KKN08546.1"/>
    <property type="molecule type" value="Genomic_DNA"/>
</dbReference>
<keyword evidence="1" id="KW-1133">Transmembrane helix</keyword>
<dbReference type="AlphaFoldDB" id="A0A0F9Q5N1"/>
<organism evidence="2">
    <name type="scientific">marine sediment metagenome</name>
    <dbReference type="NCBI Taxonomy" id="412755"/>
    <lineage>
        <taxon>unclassified sequences</taxon>
        <taxon>metagenomes</taxon>
        <taxon>ecological metagenomes</taxon>
    </lineage>
</organism>
<keyword evidence="1" id="KW-0472">Membrane</keyword>
<reference evidence="2" key="1">
    <citation type="journal article" date="2015" name="Nature">
        <title>Complex archaea that bridge the gap between prokaryotes and eukaryotes.</title>
        <authorList>
            <person name="Spang A."/>
            <person name="Saw J.H."/>
            <person name="Jorgensen S.L."/>
            <person name="Zaremba-Niedzwiedzka K."/>
            <person name="Martijn J."/>
            <person name="Lind A.E."/>
            <person name="van Eijk R."/>
            <person name="Schleper C."/>
            <person name="Guy L."/>
            <person name="Ettema T.J."/>
        </authorList>
    </citation>
    <scope>NUCLEOTIDE SEQUENCE</scope>
</reference>
<sequence>MVQEKLRRLILPLILLNLVIFSTFPSGIAVSLNEVPKMSNAPMSNVVIDGVINASEWADADWEITFYLDVDNNPDYNNKTNVDGNNTLYIGEDSTNLYLGLDLCSDQSFNETGEWIGVWLNTANRVFDNYFTWADFFDNGTESLLHEVDNDIPKKYYSNTVGFTTEYVNEDSEYVSSYGTIDGNADDLRMFVLGDFNITSETVGSDELYWINFSVDLTKWWPVEEEIDKIKAMEINIATEHNVTINDQRIILWNSDGTMPSFNDPQQVISLNNLNSYLLETFEYGLGNLTTDKNLQFSLIGNHSTPFKTRLDRLEFKPLRNYTSMAGMIQVPYSTIQTYQIAWGYGPSPNNATDHRMFEFAIPKTELELYDPNEDLGIMVGGYGTLSHVNGTNYWIFATTDQYQYVEQSTYYMYYDMKGLTLPAEATPIVSGYSVFLLIGVISICSVIIAKKKLK</sequence>
<proteinExistence type="predicted"/>
<evidence type="ECO:0000313" key="2">
    <source>
        <dbReference type="EMBL" id="KKN08546.1"/>
    </source>
</evidence>